<dbReference type="Pfam" id="PF08929">
    <property type="entry name" value="PoNi_C"/>
    <property type="match status" value="1"/>
</dbReference>
<dbReference type="SUPFAM" id="SSF140731">
    <property type="entry name" value="PA2201 C-terminal domain-like"/>
    <property type="match status" value="1"/>
</dbReference>
<proteinExistence type="predicted"/>
<protein>
    <recommendedName>
        <fullName evidence="1">PoNi C-terminal domain-containing protein</fullName>
    </recommendedName>
</protein>
<evidence type="ECO:0000313" key="2">
    <source>
        <dbReference type="EMBL" id="CAB3969035.1"/>
    </source>
</evidence>
<dbReference type="InterPro" id="IPR028983">
    <property type="entry name" value="PA2201-like_C"/>
</dbReference>
<feature type="domain" description="PoNi C-terminal" evidence="1">
    <location>
        <begin position="363"/>
        <end position="474"/>
    </location>
</feature>
<name>A0A6J5JCD1_9BURK</name>
<accession>A0A6J5JCD1</accession>
<dbReference type="Gene3D" id="1.10.3920.10">
    <property type="entry name" value="PA2201 C-terminal domain-like"/>
    <property type="match status" value="1"/>
</dbReference>
<gene>
    <name evidence="2" type="ORF">BLA3211_05265</name>
</gene>
<dbReference type="InterPro" id="IPR015025">
    <property type="entry name" value="PoNi_C"/>
</dbReference>
<organism evidence="2 3">
    <name type="scientific">Burkholderia aenigmatica</name>
    <dbReference type="NCBI Taxonomy" id="2015348"/>
    <lineage>
        <taxon>Bacteria</taxon>
        <taxon>Pseudomonadati</taxon>
        <taxon>Pseudomonadota</taxon>
        <taxon>Betaproteobacteria</taxon>
        <taxon>Burkholderiales</taxon>
        <taxon>Burkholderiaceae</taxon>
        <taxon>Burkholderia</taxon>
        <taxon>Burkholderia cepacia complex</taxon>
    </lineage>
</organism>
<sequence length="495" mass="55921">MGNRAWLYLRSDSGNGARMTQVAEADNHFPTLWRVLLADGARGAAITDQRVFGDAGTDNLTSDADAAVARLGTLSTFLGRHARRGETPWLARQLDGAARYLGEQAARLTENGQPAGFSANLDELSWLSDDDDFIATTRESCHATWTQIQACIAANDVRGVRHLLGIGGPGDWVWGFGFGGLSHAYFSRQQQPRDMSYDDFVASGGFSADDLRCDASGSDAFRSKRRQRFLSEDYFDWLQPHLDDRVAYWSENIAPVGSTENEQKALAARYLVSGHYPRFLLMYTSGMDLTLLRDALEPVIAAYERCTDAYRAHEENDRQPPLWFDSIEDYETVMQLIGFCYLLHRRDLLPRIAAMFDPACRARDTLYEDLLAYEFEGRFDVDQWYHDVPYRPLVFSFYRDTKAESIDDIAAYLDTWYPAMHDATWHDGHLDVGAKGKGRKIYFGYWAVEAAAAAYLLALDDSSLRDRLVYPKDLVDFARSRDTDTRPDTAPDGTR</sequence>
<dbReference type="RefSeq" id="WP_236027611.1">
    <property type="nucleotide sequence ID" value="NZ_CABVQF010000019.1"/>
</dbReference>
<dbReference type="Proteomes" id="UP000494301">
    <property type="component" value="Unassembled WGS sequence"/>
</dbReference>
<evidence type="ECO:0000313" key="3">
    <source>
        <dbReference type="Proteomes" id="UP000494301"/>
    </source>
</evidence>
<reference evidence="2 3" key="1">
    <citation type="submission" date="2020-04" db="EMBL/GenBank/DDBJ databases">
        <authorList>
            <person name="Depoorter E."/>
        </authorList>
    </citation>
    <scope>NUCLEOTIDE SEQUENCE [LARGE SCALE GENOMIC DNA]</scope>
    <source>
        <strain evidence="2 3">BCC0217</strain>
    </source>
</reference>
<dbReference type="AlphaFoldDB" id="A0A6J5JCD1"/>
<dbReference type="EMBL" id="CABWIL020000020">
    <property type="protein sequence ID" value="CAB3969035.1"/>
    <property type="molecule type" value="Genomic_DNA"/>
</dbReference>
<evidence type="ECO:0000259" key="1">
    <source>
        <dbReference type="Pfam" id="PF08929"/>
    </source>
</evidence>